<dbReference type="EMBL" id="QDGB01000326">
    <property type="protein sequence ID" value="RQX13355.1"/>
    <property type="molecule type" value="Genomic_DNA"/>
</dbReference>
<comment type="caution">
    <text evidence="3">The sequence shown here is derived from an EMBL/GenBank/DDBJ whole genome shotgun (WGS) entry which is preliminary data.</text>
</comment>
<accession>A0A3N9XJU8</accession>
<keyword evidence="1" id="KW-0547">Nucleotide-binding</keyword>
<dbReference type="RefSeq" id="WP_124821873.1">
    <property type="nucleotide sequence ID" value="NZ_QDGB01000326.1"/>
</dbReference>
<protein>
    <recommendedName>
        <fullName evidence="2">Acb2/Tad1 hairpin domain-containing protein</fullName>
    </recommendedName>
</protein>
<dbReference type="GO" id="GO:0000166">
    <property type="term" value="F:nucleotide binding"/>
    <property type="evidence" value="ECO:0007669"/>
    <property type="project" value="UniProtKB-KW"/>
</dbReference>
<dbReference type="AlphaFoldDB" id="A0A3N9XJU8"/>
<dbReference type="OrthoDB" id="3384572at2"/>
<sequence length="95" mass="10559">MPTSPADDPYAGLDERQRYELDRRCDHHPPKNLEQAERHLAWRTAVKALMAEAMRTLPAGRETSLVLTSLDDALMYGNAAIARPPMPGGRAPGHR</sequence>
<dbReference type="Proteomes" id="UP000278981">
    <property type="component" value="Unassembled WGS sequence"/>
</dbReference>
<feature type="domain" description="Acb2/Tad1 hairpin" evidence="2">
    <location>
        <begin position="22"/>
        <end position="82"/>
    </location>
</feature>
<proteinExistence type="predicted"/>
<dbReference type="Pfam" id="PF24729">
    <property type="entry name" value="Acb2_Tad1_hairpin"/>
    <property type="match status" value="1"/>
</dbReference>
<evidence type="ECO:0000256" key="1">
    <source>
        <dbReference type="ARBA" id="ARBA00022741"/>
    </source>
</evidence>
<organism evidence="3 4">
    <name type="scientific">Micromonospora ureilytica</name>
    <dbReference type="NCBI Taxonomy" id="709868"/>
    <lineage>
        <taxon>Bacteria</taxon>
        <taxon>Bacillati</taxon>
        <taxon>Actinomycetota</taxon>
        <taxon>Actinomycetes</taxon>
        <taxon>Micromonosporales</taxon>
        <taxon>Micromonosporaceae</taxon>
        <taxon>Micromonospora</taxon>
    </lineage>
</organism>
<evidence type="ECO:0000313" key="3">
    <source>
        <dbReference type="EMBL" id="RQX13355.1"/>
    </source>
</evidence>
<reference evidence="3 4" key="1">
    <citation type="submission" date="2018-04" db="EMBL/GenBank/DDBJ databases">
        <title>Micromonosporas from Atacama Desert.</title>
        <authorList>
            <person name="Carro L."/>
            <person name="Klenk H.-P."/>
            <person name="Goodfellow M."/>
        </authorList>
    </citation>
    <scope>NUCLEOTIDE SEQUENCE [LARGE SCALE GENOMIC DNA]</scope>
    <source>
        <strain evidence="3 4">LB19</strain>
    </source>
</reference>
<evidence type="ECO:0000259" key="2">
    <source>
        <dbReference type="Pfam" id="PF24729"/>
    </source>
</evidence>
<name>A0A3N9XJU8_9ACTN</name>
<evidence type="ECO:0000313" key="4">
    <source>
        <dbReference type="Proteomes" id="UP000278981"/>
    </source>
</evidence>
<gene>
    <name evidence="3" type="ORF">DDE19_25785</name>
</gene>
<dbReference type="InterPro" id="IPR056098">
    <property type="entry name" value="Acb2/Tad1_hairpin"/>
</dbReference>